<gene>
    <name evidence="2" type="ORF">D4T97_016140</name>
</gene>
<keyword evidence="3" id="KW-1185">Reference proteome</keyword>
<dbReference type="Gene3D" id="3.10.180.10">
    <property type="entry name" value="2,3-Dihydroxybiphenyl 1,2-Dioxygenase, domain 1"/>
    <property type="match status" value="1"/>
</dbReference>
<proteinExistence type="predicted"/>
<dbReference type="CDD" id="cd06588">
    <property type="entry name" value="PhnB_like"/>
    <property type="match status" value="1"/>
</dbReference>
<evidence type="ECO:0000259" key="1">
    <source>
        <dbReference type="Pfam" id="PF06983"/>
    </source>
</evidence>
<dbReference type="InterPro" id="IPR028973">
    <property type="entry name" value="PhnB-like"/>
</dbReference>
<name>A0A429XW45_9BACI</name>
<dbReference type="AlphaFoldDB" id="A0A429XW45"/>
<dbReference type="Pfam" id="PF06983">
    <property type="entry name" value="3-dmu-9_3-mt"/>
    <property type="match status" value="1"/>
</dbReference>
<evidence type="ECO:0000313" key="3">
    <source>
        <dbReference type="Proteomes" id="UP000287156"/>
    </source>
</evidence>
<organism evidence="2 3">
    <name type="scientific">Siminovitchia acidinfaciens</name>
    <dbReference type="NCBI Taxonomy" id="2321395"/>
    <lineage>
        <taxon>Bacteria</taxon>
        <taxon>Bacillati</taxon>
        <taxon>Bacillota</taxon>
        <taxon>Bacilli</taxon>
        <taxon>Bacillales</taxon>
        <taxon>Bacillaceae</taxon>
        <taxon>Siminovitchia</taxon>
    </lineage>
</organism>
<dbReference type="PANTHER" id="PTHR33990">
    <property type="entry name" value="PROTEIN YJDN-RELATED"/>
    <property type="match status" value="1"/>
</dbReference>
<dbReference type="Proteomes" id="UP000287156">
    <property type="component" value="Unassembled WGS sequence"/>
</dbReference>
<dbReference type="SUPFAM" id="SSF54593">
    <property type="entry name" value="Glyoxalase/Bleomycin resistance protein/Dihydroxybiphenyl dioxygenase"/>
    <property type="match status" value="1"/>
</dbReference>
<dbReference type="RefSeq" id="WP_126051788.1">
    <property type="nucleotide sequence ID" value="NZ_QYTV02000008.1"/>
</dbReference>
<evidence type="ECO:0000313" key="2">
    <source>
        <dbReference type="EMBL" id="RST72580.1"/>
    </source>
</evidence>
<dbReference type="InterPro" id="IPR029068">
    <property type="entry name" value="Glyas_Bleomycin-R_OHBP_Dase"/>
</dbReference>
<dbReference type="PANTHER" id="PTHR33990:SF1">
    <property type="entry name" value="PROTEIN YJDN"/>
    <property type="match status" value="1"/>
</dbReference>
<sequence length="137" mass="15449">MSVDAYLMFDGNCREAVEFYAQAFKTENPQFMTFGEAPPNPEYPLPEEAKDRIMHTRLTIEGSNVMFSDTFPGNEVVYGNGITLAFVSDDMEKLKTAFDKLSEGGTVEMELQETFFSKNYGKVTDKFGIGWQISHEG</sequence>
<dbReference type="OrthoDB" id="9795306at2"/>
<accession>A0A429XW45</accession>
<comment type="caution">
    <text evidence="2">The sequence shown here is derived from an EMBL/GenBank/DDBJ whole genome shotgun (WGS) entry which is preliminary data.</text>
</comment>
<dbReference type="EMBL" id="QYTV02000008">
    <property type="protein sequence ID" value="RST72580.1"/>
    <property type="molecule type" value="Genomic_DNA"/>
</dbReference>
<protein>
    <submittedName>
        <fullName evidence="2">VOC family protein</fullName>
    </submittedName>
</protein>
<feature type="domain" description="PhnB-like" evidence="1">
    <location>
        <begin position="5"/>
        <end position="133"/>
    </location>
</feature>
<reference evidence="2" key="1">
    <citation type="submission" date="2018-12" db="EMBL/GenBank/DDBJ databases">
        <authorList>
            <person name="Sun L."/>
            <person name="Chen Z."/>
        </authorList>
    </citation>
    <scope>NUCLEOTIDE SEQUENCE [LARGE SCALE GENOMIC DNA]</scope>
    <source>
        <strain evidence="2">3-2-2</strain>
    </source>
</reference>